<feature type="chain" id="PRO_5032941037" evidence="1">
    <location>
        <begin position="25"/>
        <end position="413"/>
    </location>
</feature>
<name>A0A840CCC6_9RHOB</name>
<reference evidence="2" key="1">
    <citation type="submission" date="2020-08" db="EMBL/GenBank/DDBJ databases">
        <title>Genomic Encyclopedia of Type Strains, Phase IV (KMG-IV): sequencing the most valuable type-strain genomes for metagenomic binning, comparative biology and taxonomic classification.</title>
        <authorList>
            <person name="Goeker M."/>
        </authorList>
    </citation>
    <scope>NUCLEOTIDE SEQUENCE [LARGE SCALE GENOMIC DNA]</scope>
    <source>
        <strain evidence="2">DSM 105040</strain>
    </source>
</reference>
<dbReference type="InterPro" id="IPR010869">
    <property type="entry name" value="DUF1501"/>
</dbReference>
<organism evidence="2 3">
    <name type="scientific">Actibacterium naphthalenivorans</name>
    <dbReference type="NCBI Taxonomy" id="1614693"/>
    <lineage>
        <taxon>Bacteria</taxon>
        <taxon>Pseudomonadati</taxon>
        <taxon>Pseudomonadota</taxon>
        <taxon>Alphaproteobacteria</taxon>
        <taxon>Rhodobacterales</taxon>
        <taxon>Roseobacteraceae</taxon>
        <taxon>Actibacterium</taxon>
    </lineage>
</organism>
<comment type="caution">
    <text evidence="2">The sequence shown here is derived from an EMBL/GenBank/DDBJ whole genome shotgun (WGS) entry which is preliminary data.</text>
</comment>
<sequence>MNRSALTRRALLMRSLALGCSAAASPLLTPVTLAAAPWDHRLVVIILRGAMDGLDVVQPYGDPDFAASRPKLKFGEAAGAADLDGFFSLHPALSSLAGLWQKGELGFAHAVSTPYRDKRSHFDGQDLLEAGTGFDLGAAHVRDGWLNRMLQAVPGVSAETAFAIGRDELLVLGGPAPVSSWSPDARLSLSPQAQKLVEMVAQNDPLFRDAVGEAIHIAESLETGANMQAMAEPGDAEAMREQMMEATRGKTHLKVADFAVSRLLGETRIAAFSINGWDTHNNQANTLKPPLTQLAETILALKQGLGPVWSQTTVLAMTEFGRTARENGTGGTDHGTGGAMVMAGGAVRGGKVWADWPGLSEAELYQGRDLRPTTDVRAYAASAMRGLFGLDRSVLETAVFPGLDMGGIGQIIL</sequence>
<dbReference type="Pfam" id="PF07394">
    <property type="entry name" value="DUF1501"/>
    <property type="match status" value="1"/>
</dbReference>
<accession>A0A840CCC6</accession>
<dbReference type="PANTHER" id="PTHR43737:SF1">
    <property type="entry name" value="DUF1501 DOMAIN-CONTAINING PROTEIN"/>
    <property type="match status" value="1"/>
</dbReference>
<dbReference type="RefSeq" id="WP_054538017.1">
    <property type="nucleotide sequence ID" value="NZ_JACIEQ010000001.1"/>
</dbReference>
<evidence type="ECO:0000313" key="2">
    <source>
        <dbReference type="EMBL" id="MBB4020979.1"/>
    </source>
</evidence>
<dbReference type="EMBL" id="JACIEQ010000001">
    <property type="protein sequence ID" value="MBB4020979.1"/>
    <property type="molecule type" value="Genomic_DNA"/>
</dbReference>
<protein>
    <submittedName>
        <fullName evidence="2">Uncharacterized protein (DUF1501 family)</fullName>
    </submittedName>
</protein>
<evidence type="ECO:0000256" key="1">
    <source>
        <dbReference type="SAM" id="SignalP"/>
    </source>
</evidence>
<proteinExistence type="predicted"/>
<dbReference type="PROSITE" id="PS51318">
    <property type="entry name" value="TAT"/>
    <property type="match status" value="1"/>
</dbReference>
<keyword evidence="3" id="KW-1185">Reference proteome</keyword>
<dbReference type="PANTHER" id="PTHR43737">
    <property type="entry name" value="BLL7424 PROTEIN"/>
    <property type="match status" value="1"/>
</dbReference>
<feature type="signal peptide" evidence="1">
    <location>
        <begin position="1"/>
        <end position="24"/>
    </location>
</feature>
<dbReference type="InterPro" id="IPR006311">
    <property type="entry name" value="TAT_signal"/>
</dbReference>
<gene>
    <name evidence="2" type="ORF">GGR17_000770</name>
</gene>
<keyword evidence="1" id="KW-0732">Signal</keyword>
<evidence type="ECO:0000313" key="3">
    <source>
        <dbReference type="Proteomes" id="UP000585681"/>
    </source>
</evidence>
<dbReference type="AlphaFoldDB" id="A0A840CCC6"/>
<dbReference type="Proteomes" id="UP000585681">
    <property type="component" value="Unassembled WGS sequence"/>
</dbReference>